<keyword evidence="2" id="KW-0560">Oxidoreductase</keyword>
<keyword evidence="5" id="KW-1185">Reference proteome</keyword>
<proteinExistence type="inferred from homology"/>
<dbReference type="CDD" id="cd05233">
    <property type="entry name" value="SDR_c"/>
    <property type="match status" value="1"/>
</dbReference>
<evidence type="ECO:0000256" key="2">
    <source>
        <dbReference type="ARBA" id="ARBA00023002"/>
    </source>
</evidence>
<organism evidence="4 5">
    <name type="scientific">Chelatococcus asaccharovorans</name>
    <dbReference type="NCBI Taxonomy" id="28210"/>
    <lineage>
        <taxon>Bacteria</taxon>
        <taxon>Pseudomonadati</taxon>
        <taxon>Pseudomonadota</taxon>
        <taxon>Alphaproteobacteria</taxon>
        <taxon>Hyphomicrobiales</taxon>
        <taxon>Chelatococcaceae</taxon>
        <taxon>Chelatococcus</taxon>
    </lineage>
</organism>
<dbReference type="AlphaFoldDB" id="A0A2V3TUQ8"/>
<dbReference type="InterPro" id="IPR051122">
    <property type="entry name" value="SDR_DHRS6-like"/>
</dbReference>
<dbReference type="InterPro" id="IPR020904">
    <property type="entry name" value="Sc_DH/Rdtase_CS"/>
</dbReference>
<dbReference type="RefSeq" id="WP_110377966.1">
    <property type="nucleotide sequence ID" value="NZ_JAHBRY010000001.1"/>
</dbReference>
<name>A0A2V3TUQ8_9HYPH</name>
<dbReference type="NCBIfam" id="NF005559">
    <property type="entry name" value="PRK07231.1"/>
    <property type="match status" value="1"/>
</dbReference>
<comment type="caution">
    <text evidence="4">The sequence shown here is derived from an EMBL/GenBank/DDBJ whole genome shotgun (WGS) entry which is preliminary data.</text>
</comment>
<dbReference type="Gene3D" id="3.40.50.720">
    <property type="entry name" value="NAD(P)-binding Rossmann-like Domain"/>
    <property type="match status" value="1"/>
</dbReference>
<evidence type="ECO:0000259" key="3">
    <source>
        <dbReference type="SMART" id="SM00822"/>
    </source>
</evidence>
<evidence type="ECO:0000313" key="4">
    <source>
        <dbReference type="EMBL" id="PXW52485.1"/>
    </source>
</evidence>
<dbReference type="OrthoDB" id="9780084at2"/>
<dbReference type="Proteomes" id="UP000248021">
    <property type="component" value="Unassembled WGS sequence"/>
</dbReference>
<sequence>MKTVLITGAAQGIGRATAERFLASGHALVATDMSAKLLEELKSVAPDRVATLAQDIKADPAPDAAVDLALKTFGRLDVLVNNAGVGEPRPIHESDDSDIDRFLDINVRAQIRFCRAALAAMTSGAAIVNIASIFGFRGSAGAGVYAVSKAAMIGLTRQLAADHGPAGIRVNAVAPGLIRTPLTADRIDNDAAFRRQMVDTTPFPRIGTPQDIAAAVCFLASEDAGFISGHTLVVDGGWLVANGRRDASGAP</sequence>
<protein>
    <submittedName>
        <fullName evidence="4">NAD(P)-dependent dehydrogenase (Short-subunit alcohol dehydrogenase family)</fullName>
    </submittedName>
</protein>
<comment type="similarity">
    <text evidence="1">Belongs to the short-chain dehydrogenases/reductases (SDR) family.</text>
</comment>
<dbReference type="PRINTS" id="PR00080">
    <property type="entry name" value="SDRFAMILY"/>
</dbReference>
<dbReference type="PROSITE" id="PS00061">
    <property type="entry name" value="ADH_SHORT"/>
    <property type="match status" value="1"/>
</dbReference>
<dbReference type="InterPro" id="IPR036291">
    <property type="entry name" value="NAD(P)-bd_dom_sf"/>
</dbReference>
<dbReference type="Pfam" id="PF13561">
    <property type="entry name" value="adh_short_C2"/>
    <property type="match status" value="1"/>
</dbReference>
<evidence type="ECO:0000313" key="5">
    <source>
        <dbReference type="Proteomes" id="UP000248021"/>
    </source>
</evidence>
<dbReference type="PANTHER" id="PTHR43477">
    <property type="entry name" value="DIHYDROANTICAPSIN 7-DEHYDROGENASE"/>
    <property type="match status" value="1"/>
</dbReference>
<gene>
    <name evidence="4" type="ORF">C7450_11659</name>
</gene>
<reference evidence="4 5" key="1">
    <citation type="submission" date="2018-05" db="EMBL/GenBank/DDBJ databases">
        <title>Genomic Encyclopedia of Type Strains, Phase IV (KMG-IV): sequencing the most valuable type-strain genomes for metagenomic binning, comparative biology and taxonomic classification.</title>
        <authorList>
            <person name="Goeker M."/>
        </authorList>
    </citation>
    <scope>NUCLEOTIDE SEQUENCE [LARGE SCALE GENOMIC DNA]</scope>
    <source>
        <strain evidence="4 5">DSM 6462</strain>
    </source>
</reference>
<dbReference type="SUPFAM" id="SSF51735">
    <property type="entry name" value="NAD(P)-binding Rossmann-fold domains"/>
    <property type="match status" value="1"/>
</dbReference>
<dbReference type="InterPro" id="IPR002347">
    <property type="entry name" value="SDR_fam"/>
</dbReference>
<dbReference type="EMBL" id="QJJK01000016">
    <property type="protein sequence ID" value="PXW52485.1"/>
    <property type="molecule type" value="Genomic_DNA"/>
</dbReference>
<dbReference type="SMART" id="SM00822">
    <property type="entry name" value="PKS_KR"/>
    <property type="match status" value="1"/>
</dbReference>
<dbReference type="FunFam" id="3.40.50.720:FF:000084">
    <property type="entry name" value="Short-chain dehydrogenase reductase"/>
    <property type="match status" value="1"/>
</dbReference>
<dbReference type="PANTHER" id="PTHR43477:SF1">
    <property type="entry name" value="DIHYDROANTICAPSIN 7-DEHYDROGENASE"/>
    <property type="match status" value="1"/>
</dbReference>
<dbReference type="GO" id="GO:0016491">
    <property type="term" value="F:oxidoreductase activity"/>
    <property type="evidence" value="ECO:0007669"/>
    <property type="project" value="UniProtKB-KW"/>
</dbReference>
<evidence type="ECO:0000256" key="1">
    <source>
        <dbReference type="ARBA" id="ARBA00006484"/>
    </source>
</evidence>
<dbReference type="PRINTS" id="PR00081">
    <property type="entry name" value="GDHRDH"/>
</dbReference>
<feature type="domain" description="Ketoreductase" evidence="3">
    <location>
        <begin position="2"/>
        <end position="176"/>
    </location>
</feature>
<dbReference type="InterPro" id="IPR057326">
    <property type="entry name" value="KR_dom"/>
</dbReference>
<accession>A0A2V3TUQ8</accession>